<evidence type="ECO:0000256" key="2">
    <source>
        <dbReference type="ARBA" id="ARBA00010541"/>
    </source>
</evidence>
<evidence type="ECO:0000313" key="18">
    <source>
        <dbReference type="Proteomes" id="UP000248729"/>
    </source>
</evidence>
<comment type="similarity">
    <text evidence="2">Belongs to the peptidase S1C family.</text>
</comment>
<feature type="binding site" evidence="10">
    <location>
        <begin position="212"/>
        <end position="214"/>
    </location>
    <ligand>
        <name>substrate</name>
    </ligand>
</feature>
<dbReference type="FunFam" id="2.30.42.10:FF:000050">
    <property type="entry name" value="Periplasmic serine endoprotease DegP-like"/>
    <property type="match status" value="1"/>
</dbReference>
<feature type="active site" description="Charge relay system" evidence="9">
    <location>
        <position position="139"/>
    </location>
</feature>
<sequence>MKKPLLALTVLSLSLSSIITPMPATAALPVSVNGEQMPSLAPMLERVTPAVVSIAVEGTQVSRQRLPEQFRFFFGPDFPVEQMQERPFRALGSGVIIDAGKGYVVTNYHVINNAEKIRVKLHDGRELNAELVGGDEMSDIALLKLEKAENLTQIKIADSDQLRVGDFAVAIGNPFGLGQTVTSGIVSALGRSGLNIENFENFIQTDAAINSGNSGGALVNLNGELIGINTAILGPNGGNVGIGFSIPSNMMKNLTGQILEFGEVKRGMLGVQGGEVTSELAEAMGYSSTKGAFVSQVVPDSAADKAGLKAGDIVVSVNGKKIETFSELRAKVATLGAGKTVKLGIIREGKEKTYEVTLGEATNAKTKADNLHQGLQGAELSNTTATDPIEGVKVTSVAKDSPAESYQLKTDDIIIGVNRQRVKNIADLRAIMDKNPSILALNIQRGDRTIYLVVR</sequence>
<keyword evidence="6" id="KW-0677">Repeat</keyword>
<dbReference type="AlphaFoldDB" id="A0A2J8I356"/>
<feature type="active site" description="Charge relay system" evidence="9">
    <location>
        <position position="109"/>
    </location>
</feature>
<accession>A0A2J8I356</accession>
<dbReference type="InterPro" id="IPR001940">
    <property type="entry name" value="Peptidase_S1C"/>
</dbReference>
<dbReference type="Gene3D" id="2.40.10.120">
    <property type="match status" value="1"/>
</dbReference>
<evidence type="ECO:0000313" key="15">
    <source>
        <dbReference type="EMBL" id="RAS69379.1"/>
    </source>
</evidence>
<dbReference type="CDD" id="cd23084">
    <property type="entry name" value="cpPDZ2_DegP-like"/>
    <property type="match status" value="1"/>
</dbReference>
<dbReference type="OrthoDB" id="9758917at2"/>
<dbReference type="NCBIfam" id="TIGR02037">
    <property type="entry name" value="degP_htrA_DO"/>
    <property type="match status" value="1"/>
</dbReference>
<evidence type="ECO:0000256" key="3">
    <source>
        <dbReference type="ARBA" id="ARBA00013035"/>
    </source>
</evidence>
<feature type="binding site" evidence="10">
    <location>
        <begin position="269"/>
        <end position="273"/>
    </location>
    <ligand>
        <name>substrate</name>
    </ligand>
</feature>
<evidence type="ECO:0000313" key="13">
    <source>
        <dbReference type="EMBL" id="PNI01309.1"/>
    </source>
</evidence>
<comment type="caution">
    <text evidence="14">The sequence shown here is derived from an EMBL/GenBank/DDBJ whole genome shotgun (WGS) entry which is preliminary data.</text>
</comment>
<evidence type="ECO:0000313" key="17">
    <source>
        <dbReference type="Proteomes" id="UP000236547"/>
    </source>
</evidence>
<dbReference type="Proteomes" id="UP000236547">
    <property type="component" value="Unassembled WGS sequence"/>
</dbReference>
<dbReference type="CDD" id="cd10839">
    <property type="entry name" value="cpPDZ1_DegP-like"/>
    <property type="match status" value="1"/>
</dbReference>
<feature type="binding site" evidence="10">
    <location>
        <position position="57"/>
    </location>
    <ligand>
        <name>substrate</name>
    </ligand>
</feature>
<reference evidence="15 18" key="2">
    <citation type="submission" date="2018-06" db="EMBL/GenBank/DDBJ databases">
        <title>Freshwater and sediment microbial communities from various areas in North America, analyzing microbe dynamics in response to fracking.</title>
        <authorList>
            <person name="Lamendella R."/>
        </authorList>
    </citation>
    <scope>NUCLEOTIDE SEQUENCE [LARGE SCALE GENOMIC DNA]</scope>
    <source>
        <strain evidence="15 18">99A</strain>
    </source>
</reference>
<dbReference type="InterPro" id="IPR009003">
    <property type="entry name" value="Peptidase_S1_PA"/>
</dbReference>
<reference evidence="16 17" key="1">
    <citation type="submission" date="2018-01" db="EMBL/GenBank/DDBJ databases">
        <title>Draft genome sequences of six Vibrio diazotrophicus strains isolated from deep-sea sediments of the Baltic Sea.</title>
        <authorList>
            <person name="Castillo D."/>
            <person name="Vandieken V."/>
            <person name="Chiang O."/>
            <person name="Middelboe M."/>
        </authorList>
    </citation>
    <scope>NUCLEOTIDE SEQUENCE [LARGE SCALE GENOMIC DNA]</scope>
    <source>
        <strain evidence="14 16">60.27F</strain>
        <strain evidence="13 17">65.10M</strain>
    </source>
</reference>
<dbReference type="Pfam" id="PF13180">
    <property type="entry name" value="PDZ_2"/>
    <property type="match status" value="1"/>
</dbReference>
<evidence type="ECO:0000256" key="1">
    <source>
        <dbReference type="ARBA" id="ARBA00001772"/>
    </source>
</evidence>
<dbReference type="SUPFAM" id="SSF50494">
    <property type="entry name" value="Trypsin-like serine proteases"/>
    <property type="match status" value="1"/>
</dbReference>
<dbReference type="Pfam" id="PF00595">
    <property type="entry name" value="PDZ"/>
    <property type="match status" value="1"/>
</dbReference>
<dbReference type="SUPFAM" id="SSF50156">
    <property type="entry name" value="PDZ domain-like"/>
    <property type="match status" value="2"/>
</dbReference>
<dbReference type="SMART" id="SM00228">
    <property type="entry name" value="PDZ"/>
    <property type="match status" value="2"/>
</dbReference>
<dbReference type="Proteomes" id="UP000236449">
    <property type="component" value="Unassembled WGS sequence"/>
</dbReference>
<evidence type="ECO:0000256" key="9">
    <source>
        <dbReference type="PIRSR" id="PIRSR611782-1"/>
    </source>
</evidence>
<gene>
    <name evidence="14" type="ORF">C1N32_09100</name>
    <name evidence="13" type="ORF">C1O25_08765</name>
    <name evidence="15" type="ORF">DET48_102210</name>
</gene>
<evidence type="ECO:0000313" key="14">
    <source>
        <dbReference type="EMBL" id="PNI04949.1"/>
    </source>
</evidence>
<dbReference type="EC" id="3.4.21.107" evidence="3"/>
<dbReference type="EMBL" id="QLTR01000002">
    <property type="protein sequence ID" value="RAS69379.1"/>
    <property type="molecule type" value="Genomic_DNA"/>
</dbReference>
<dbReference type="EMBL" id="POSK01000005">
    <property type="protein sequence ID" value="PNI04949.1"/>
    <property type="molecule type" value="Genomic_DNA"/>
</dbReference>
<dbReference type="InterPro" id="IPR001478">
    <property type="entry name" value="PDZ"/>
</dbReference>
<proteinExistence type="inferred from homology"/>
<evidence type="ECO:0000256" key="10">
    <source>
        <dbReference type="PIRSR" id="PIRSR611782-2"/>
    </source>
</evidence>
<keyword evidence="7" id="KW-0378">Hydrolase</keyword>
<evidence type="ECO:0000256" key="11">
    <source>
        <dbReference type="SAM" id="SignalP"/>
    </source>
</evidence>
<dbReference type="InterPro" id="IPR011782">
    <property type="entry name" value="Pept_S1C_Do"/>
</dbReference>
<evidence type="ECO:0000259" key="12">
    <source>
        <dbReference type="PROSITE" id="PS50106"/>
    </source>
</evidence>
<feature type="signal peptide" evidence="11">
    <location>
        <begin position="1"/>
        <end position="26"/>
    </location>
</feature>
<feature type="domain" description="PDZ" evidence="12">
    <location>
        <begin position="355"/>
        <end position="447"/>
    </location>
</feature>
<evidence type="ECO:0000256" key="4">
    <source>
        <dbReference type="ARBA" id="ARBA00022670"/>
    </source>
</evidence>
<keyword evidence="17" id="KW-1185">Reference proteome</keyword>
<dbReference type="Gene3D" id="2.30.42.10">
    <property type="match status" value="2"/>
</dbReference>
<evidence type="ECO:0000256" key="8">
    <source>
        <dbReference type="ARBA" id="ARBA00022825"/>
    </source>
</evidence>
<evidence type="ECO:0000256" key="7">
    <source>
        <dbReference type="ARBA" id="ARBA00022801"/>
    </source>
</evidence>
<name>A0A2J8I356_VIBDI</name>
<evidence type="ECO:0000256" key="6">
    <source>
        <dbReference type="ARBA" id="ARBA00022737"/>
    </source>
</evidence>
<dbReference type="GO" id="GO:0006508">
    <property type="term" value="P:proteolysis"/>
    <property type="evidence" value="ECO:0007669"/>
    <property type="project" value="UniProtKB-KW"/>
</dbReference>
<feature type="active site" description="Charge relay system" evidence="9">
    <location>
        <position position="214"/>
    </location>
</feature>
<comment type="catalytic activity">
    <reaction evidence="1">
        <text>Acts on substrates that are at least partially unfolded. The cleavage site P1 residue is normally between a pair of hydrophobic residues, such as Val-|-Val.</text>
        <dbReference type="EC" id="3.4.21.107"/>
    </reaction>
</comment>
<evidence type="ECO:0000313" key="16">
    <source>
        <dbReference type="Proteomes" id="UP000236449"/>
    </source>
</evidence>
<dbReference type="FunFam" id="2.40.10.120:FF:000001">
    <property type="entry name" value="Periplasmic serine endoprotease DegP-like"/>
    <property type="match status" value="1"/>
</dbReference>
<dbReference type="PRINTS" id="PR00834">
    <property type="entry name" value="PROTEASES2C"/>
</dbReference>
<keyword evidence="4 15" id="KW-0645">Protease</keyword>
<organism evidence="14 16">
    <name type="scientific">Vibrio diazotrophicus</name>
    <dbReference type="NCBI Taxonomy" id="685"/>
    <lineage>
        <taxon>Bacteria</taxon>
        <taxon>Pseudomonadati</taxon>
        <taxon>Pseudomonadota</taxon>
        <taxon>Gammaproteobacteria</taxon>
        <taxon>Vibrionales</taxon>
        <taxon>Vibrionaceae</taxon>
        <taxon>Vibrio</taxon>
    </lineage>
</organism>
<dbReference type="Proteomes" id="UP000248729">
    <property type="component" value="Unassembled WGS sequence"/>
</dbReference>
<dbReference type="EMBL" id="POSM01000009">
    <property type="protein sequence ID" value="PNI01309.1"/>
    <property type="molecule type" value="Genomic_DNA"/>
</dbReference>
<dbReference type="Pfam" id="PF13365">
    <property type="entry name" value="Trypsin_2"/>
    <property type="match status" value="1"/>
</dbReference>
<feature type="binding site" evidence="10">
    <location>
        <position position="139"/>
    </location>
    <ligand>
        <name>substrate</name>
    </ligand>
</feature>
<dbReference type="PROSITE" id="PS50106">
    <property type="entry name" value="PDZ"/>
    <property type="match status" value="2"/>
</dbReference>
<dbReference type="FunFam" id="2.30.42.10:FF:000037">
    <property type="entry name" value="Periplasmic serine endoprotease DegP-like"/>
    <property type="match status" value="1"/>
</dbReference>
<feature type="binding site" evidence="10">
    <location>
        <position position="109"/>
    </location>
    <ligand>
        <name>substrate</name>
    </ligand>
</feature>
<feature type="chain" id="PRO_5044574891" description="peptidase Do" evidence="11">
    <location>
        <begin position="27"/>
        <end position="455"/>
    </location>
</feature>
<dbReference type="PANTHER" id="PTHR22939">
    <property type="entry name" value="SERINE PROTEASE FAMILY S1C HTRA-RELATED"/>
    <property type="match status" value="1"/>
</dbReference>
<dbReference type="RefSeq" id="WP_042480511.1">
    <property type="nucleotide sequence ID" value="NZ_CBCRWT010000001.1"/>
</dbReference>
<evidence type="ECO:0000256" key="5">
    <source>
        <dbReference type="ARBA" id="ARBA00022729"/>
    </source>
</evidence>
<feature type="domain" description="PDZ" evidence="12">
    <location>
        <begin position="258"/>
        <end position="349"/>
    </location>
</feature>
<protein>
    <recommendedName>
        <fullName evidence="3">peptidase Do</fullName>
        <ecNumber evidence="3">3.4.21.107</ecNumber>
    </recommendedName>
</protein>
<keyword evidence="8" id="KW-0720">Serine protease</keyword>
<dbReference type="InterPro" id="IPR036034">
    <property type="entry name" value="PDZ_sf"/>
</dbReference>
<dbReference type="GeneID" id="94025692"/>
<keyword evidence="5 11" id="KW-0732">Signal</keyword>
<dbReference type="PANTHER" id="PTHR22939:SF129">
    <property type="entry name" value="SERINE PROTEASE HTRA2, MITOCHONDRIAL"/>
    <property type="match status" value="1"/>
</dbReference>
<dbReference type="GO" id="GO:0004252">
    <property type="term" value="F:serine-type endopeptidase activity"/>
    <property type="evidence" value="ECO:0007669"/>
    <property type="project" value="InterPro"/>
</dbReference>